<dbReference type="GO" id="GO:0006310">
    <property type="term" value="P:DNA recombination"/>
    <property type="evidence" value="ECO:0007669"/>
    <property type="project" value="UniProtKB-KW"/>
</dbReference>
<reference evidence="4" key="1">
    <citation type="journal article" date="2015" name="Nature">
        <title>Complex archaea that bridge the gap between prokaryotes and eukaryotes.</title>
        <authorList>
            <person name="Spang A."/>
            <person name="Saw J.H."/>
            <person name="Jorgensen S.L."/>
            <person name="Zaremba-Niedzwiedzka K."/>
            <person name="Martijn J."/>
            <person name="Lind A.E."/>
            <person name="van Eijk R."/>
            <person name="Schleper C."/>
            <person name="Guy L."/>
            <person name="Ettema T.J."/>
        </authorList>
    </citation>
    <scope>NUCLEOTIDE SEQUENCE</scope>
</reference>
<dbReference type="PANTHER" id="PTHR30349:SF41">
    <property type="entry name" value="INTEGRASE_RECOMBINASE PROTEIN MJ0367-RELATED"/>
    <property type="match status" value="1"/>
</dbReference>
<evidence type="ECO:0000256" key="2">
    <source>
        <dbReference type="ARBA" id="ARBA00023172"/>
    </source>
</evidence>
<keyword evidence="2" id="KW-0233">DNA recombination</keyword>
<proteinExistence type="predicted"/>
<comment type="caution">
    <text evidence="4">The sequence shown here is derived from an EMBL/GenBank/DDBJ whole genome shotgun (WGS) entry which is preliminary data.</text>
</comment>
<evidence type="ECO:0000313" key="4">
    <source>
        <dbReference type="EMBL" id="KKM00549.1"/>
    </source>
</evidence>
<sequence>MKTKHLEDSYPRLISYMEESGYSRFYIYRFKREINRILSMAPTQNWSSYMDIYLGYTKSSSSKAYLQNKRTIIGAIEQFDVFGRYPNGRRRHELYARSSYVSLSEEFKSIIDCYVEVESKRGIKASTIYTESHNAATFLLSLQEKGINTLDEISEEAVLGFFISSEGTKLRGCSYKKNIAAVFKACEPFFPDGGCLKVLSFLPAFREKRKNIQYLTPEEIVKIKAALSTEESPLTIRDKAVGLLALYTGLRCCDIAEMTMDSIDWSKDIIRIKQQKTDIPLELPLTAVVGNAIFDYIIMERPKTGLDEIFLSQSRPYGALKSKSLSNVADKIMKVADIRQEKGNRRGFHIFRHHLATALLGNGIPQPVISRVLGHMSTSSLDAYLSADFPHLKECSLSVEGFPLRKEVIQ</sequence>
<dbReference type="Gene3D" id="1.10.443.10">
    <property type="entry name" value="Intergrase catalytic core"/>
    <property type="match status" value="1"/>
</dbReference>
<dbReference type="InterPro" id="IPR002104">
    <property type="entry name" value="Integrase_catalytic"/>
</dbReference>
<dbReference type="InterPro" id="IPR013762">
    <property type="entry name" value="Integrase-like_cat_sf"/>
</dbReference>
<evidence type="ECO:0000259" key="3">
    <source>
        <dbReference type="PROSITE" id="PS51898"/>
    </source>
</evidence>
<dbReference type="PROSITE" id="PS51898">
    <property type="entry name" value="TYR_RECOMBINASE"/>
    <property type="match status" value="1"/>
</dbReference>
<organism evidence="4">
    <name type="scientific">marine sediment metagenome</name>
    <dbReference type="NCBI Taxonomy" id="412755"/>
    <lineage>
        <taxon>unclassified sequences</taxon>
        <taxon>metagenomes</taxon>
        <taxon>ecological metagenomes</taxon>
    </lineage>
</organism>
<feature type="domain" description="Tyr recombinase" evidence="3">
    <location>
        <begin position="210"/>
        <end position="397"/>
    </location>
</feature>
<dbReference type="AlphaFoldDB" id="A0A0F9GP20"/>
<keyword evidence="1" id="KW-0238">DNA-binding</keyword>
<dbReference type="InterPro" id="IPR011010">
    <property type="entry name" value="DNA_brk_join_enz"/>
</dbReference>
<evidence type="ECO:0000256" key="1">
    <source>
        <dbReference type="ARBA" id="ARBA00023125"/>
    </source>
</evidence>
<dbReference type="EMBL" id="LAZR01017409">
    <property type="protein sequence ID" value="KKM00549.1"/>
    <property type="molecule type" value="Genomic_DNA"/>
</dbReference>
<dbReference type="GO" id="GO:0015074">
    <property type="term" value="P:DNA integration"/>
    <property type="evidence" value="ECO:0007669"/>
    <property type="project" value="InterPro"/>
</dbReference>
<name>A0A0F9GP20_9ZZZZ</name>
<gene>
    <name evidence="4" type="ORF">LCGC14_1803330</name>
</gene>
<dbReference type="Pfam" id="PF00589">
    <property type="entry name" value="Phage_integrase"/>
    <property type="match status" value="1"/>
</dbReference>
<dbReference type="PANTHER" id="PTHR30349">
    <property type="entry name" value="PHAGE INTEGRASE-RELATED"/>
    <property type="match status" value="1"/>
</dbReference>
<dbReference type="GO" id="GO:0003677">
    <property type="term" value="F:DNA binding"/>
    <property type="evidence" value="ECO:0007669"/>
    <property type="project" value="UniProtKB-KW"/>
</dbReference>
<protein>
    <recommendedName>
        <fullName evidence="3">Tyr recombinase domain-containing protein</fullName>
    </recommendedName>
</protein>
<accession>A0A0F9GP20</accession>
<dbReference type="InterPro" id="IPR050090">
    <property type="entry name" value="Tyrosine_recombinase_XerCD"/>
</dbReference>
<dbReference type="SUPFAM" id="SSF56349">
    <property type="entry name" value="DNA breaking-rejoining enzymes"/>
    <property type="match status" value="1"/>
</dbReference>